<dbReference type="PANTHER" id="PTHR10404:SF46">
    <property type="entry name" value="VACUOLAR PROTEIN SORTING-ASSOCIATED PROTEIN 70"/>
    <property type="match status" value="1"/>
</dbReference>
<feature type="non-terminal residue" evidence="7">
    <location>
        <position position="1"/>
    </location>
</feature>
<dbReference type="FunFam" id="3.40.630.10:FF:000101">
    <property type="entry name" value="N-acetylated alpha-linked acidic dipeptidase like 1"/>
    <property type="match status" value="1"/>
</dbReference>
<keyword evidence="3" id="KW-0812">Transmembrane</keyword>
<feature type="transmembrane region" description="Helical" evidence="3">
    <location>
        <begin position="88"/>
        <end position="108"/>
    </location>
</feature>
<keyword evidence="3" id="KW-0472">Membrane</keyword>
<evidence type="ECO:0008006" key="9">
    <source>
        <dbReference type="Google" id="ProtNLM"/>
    </source>
</evidence>
<dbReference type="CDD" id="cd08022">
    <property type="entry name" value="M28_PSMA_like"/>
    <property type="match status" value="1"/>
</dbReference>
<keyword evidence="8" id="KW-1185">Reference proteome</keyword>
<evidence type="ECO:0000259" key="5">
    <source>
        <dbReference type="Pfam" id="PF04253"/>
    </source>
</evidence>
<dbReference type="Proteomes" id="UP000650833">
    <property type="component" value="Unassembled WGS sequence"/>
</dbReference>
<dbReference type="AlphaFoldDB" id="A0A8H7R3I0"/>
<dbReference type="Gene3D" id="3.40.630.10">
    <property type="entry name" value="Zn peptidases"/>
    <property type="match status" value="1"/>
</dbReference>
<feature type="domain" description="PA" evidence="4">
    <location>
        <begin position="224"/>
        <end position="297"/>
    </location>
</feature>
<dbReference type="SUPFAM" id="SSF52025">
    <property type="entry name" value="PA domain"/>
    <property type="match status" value="1"/>
</dbReference>
<gene>
    <name evidence="7" type="ORF">INT46_008999</name>
</gene>
<feature type="region of interest" description="Disordered" evidence="2">
    <location>
        <begin position="287"/>
        <end position="317"/>
    </location>
</feature>
<dbReference type="InterPro" id="IPR007484">
    <property type="entry name" value="Peptidase_M28"/>
</dbReference>
<dbReference type="Gene3D" id="3.50.30.30">
    <property type="match status" value="1"/>
</dbReference>
<dbReference type="SUPFAM" id="SSF47672">
    <property type="entry name" value="Transferrin receptor-like dimerisation domain"/>
    <property type="match status" value="1"/>
</dbReference>
<dbReference type="InterPro" id="IPR039373">
    <property type="entry name" value="Peptidase_M28B"/>
</dbReference>
<feature type="compositionally biased region" description="Low complexity" evidence="2">
    <location>
        <begin position="287"/>
        <end position="308"/>
    </location>
</feature>
<evidence type="ECO:0000256" key="1">
    <source>
        <dbReference type="ARBA" id="ARBA00005634"/>
    </source>
</evidence>
<dbReference type="Gene3D" id="1.20.930.40">
    <property type="entry name" value="Transferrin receptor-like, dimerisation domain"/>
    <property type="match status" value="1"/>
</dbReference>
<dbReference type="Pfam" id="PF02225">
    <property type="entry name" value="PA"/>
    <property type="match status" value="1"/>
</dbReference>
<evidence type="ECO:0000256" key="2">
    <source>
        <dbReference type="SAM" id="MobiDB-lite"/>
    </source>
</evidence>
<dbReference type="InterPro" id="IPR003137">
    <property type="entry name" value="PA_domain"/>
</dbReference>
<dbReference type="EMBL" id="JAEPRC010000235">
    <property type="protein sequence ID" value="KAG2203215.1"/>
    <property type="molecule type" value="Genomic_DNA"/>
</dbReference>
<evidence type="ECO:0000256" key="3">
    <source>
        <dbReference type="SAM" id="Phobius"/>
    </source>
</evidence>
<accession>A0A8H7R3I0</accession>
<dbReference type="Pfam" id="PF04253">
    <property type="entry name" value="TFR_dimer"/>
    <property type="match status" value="1"/>
</dbReference>
<reference evidence="7" key="1">
    <citation type="submission" date="2020-12" db="EMBL/GenBank/DDBJ databases">
        <title>Metabolic potential, ecology and presence of endohyphal bacteria is reflected in genomic diversity of Mucoromycotina.</title>
        <authorList>
            <person name="Muszewska A."/>
            <person name="Okrasinska A."/>
            <person name="Steczkiewicz K."/>
            <person name="Drgas O."/>
            <person name="Orlowska M."/>
            <person name="Perlinska-Lenart U."/>
            <person name="Aleksandrzak-Piekarczyk T."/>
            <person name="Szatraj K."/>
            <person name="Zielenkiewicz U."/>
            <person name="Pilsyk S."/>
            <person name="Malc E."/>
            <person name="Mieczkowski P."/>
            <person name="Kruszewska J.S."/>
            <person name="Biernat P."/>
            <person name="Pawlowska J."/>
        </authorList>
    </citation>
    <scope>NUCLEOTIDE SEQUENCE</scope>
    <source>
        <strain evidence="7">CBS 226.32</strain>
    </source>
</reference>
<comment type="caution">
    <text evidence="7">The sequence shown here is derived from an EMBL/GenBank/DDBJ whole genome shotgun (WGS) entry which is preliminary data.</text>
</comment>
<evidence type="ECO:0000313" key="7">
    <source>
        <dbReference type="EMBL" id="KAG2203215.1"/>
    </source>
</evidence>
<dbReference type="CDD" id="cd02121">
    <property type="entry name" value="PA_GCPII_like"/>
    <property type="match status" value="1"/>
</dbReference>
<dbReference type="PANTHER" id="PTHR10404">
    <property type="entry name" value="N-ACETYLATED-ALPHA-LINKED ACIDIC DIPEPTIDASE"/>
    <property type="match status" value="1"/>
</dbReference>
<evidence type="ECO:0000313" key="8">
    <source>
        <dbReference type="Proteomes" id="UP000650833"/>
    </source>
</evidence>
<keyword evidence="3" id="KW-1133">Transmembrane helix</keyword>
<feature type="domain" description="Peptidase M28" evidence="6">
    <location>
        <begin position="422"/>
        <end position="557"/>
    </location>
</feature>
<dbReference type="InterPro" id="IPR007365">
    <property type="entry name" value="TFR-like_dimer_dom"/>
</dbReference>
<dbReference type="GO" id="GO:0004180">
    <property type="term" value="F:carboxypeptidase activity"/>
    <property type="evidence" value="ECO:0007669"/>
    <property type="project" value="TreeGrafter"/>
</dbReference>
<dbReference type="OrthoDB" id="5841748at2759"/>
<protein>
    <recommendedName>
        <fullName evidence="9">Glutamate carboxypeptidase</fullName>
    </recommendedName>
</protein>
<evidence type="ECO:0000259" key="4">
    <source>
        <dbReference type="Pfam" id="PF02225"/>
    </source>
</evidence>
<dbReference type="InterPro" id="IPR046450">
    <property type="entry name" value="PA_dom_sf"/>
</dbReference>
<evidence type="ECO:0000259" key="6">
    <source>
        <dbReference type="Pfam" id="PF04389"/>
    </source>
</evidence>
<dbReference type="InterPro" id="IPR036757">
    <property type="entry name" value="TFR-like_dimer_dom_sf"/>
</dbReference>
<feature type="domain" description="Transferrin receptor-like dimerisation" evidence="5">
    <location>
        <begin position="687"/>
        <end position="807"/>
    </location>
</feature>
<name>A0A8H7R3I0_9FUNG</name>
<proteinExistence type="inferred from homology"/>
<organism evidence="7 8">
    <name type="scientific">Mucor plumbeus</name>
    <dbReference type="NCBI Taxonomy" id="97098"/>
    <lineage>
        <taxon>Eukaryota</taxon>
        <taxon>Fungi</taxon>
        <taxon>Fungi incertae sedis</taxon>
        <taxon>Mucoromycota</taxon>
        <taxon>Mucoromycotina</taxon>
        <taxon>Mucoromycetes</taxon>
        <taxon>Mucorales</taxon>
        <taxon>Mucorineae</taxon>
        <taxon>Mucoraceae</taxon>
        <taxon>Mucor</taxon>
    </lineage>
</organism>
<dbReference type="SUPFAM" id="SSF53187">
    <property type="entry name" value="Zn-dependent exopeptidases"/>
    <property type="match status" value="1"/>
</dbReference>
<sequence>MRKGYLSVPSYITEKPQYFDEKQAYYTTPLIDDDGELYNKREKYNFTTASWLSQLWFKLCHYTLFLSPRQKEKSTQRNLLLRSRTRGLKLLGTLVFFSVSMLFIHRFIHNYVEFALPLETATDLMKSIPSSDHIKSHFTTYASQVHLAGSEQDETLAEWTRQQWINYGLYDTYIETYYPLLNYPLQRRVAIVEGSEDLLFEASLQESNETKQPSFHAYSGNGNVTASLVYVNYGRLTDFQFLMARGIQLNGTIALIRSGMIAIGLKVKIAEDMGCVGVLLYSDPDNGESNAGDSGNNDNNNSSFANNEPYPVGPRRSATSVEQGSVQYISYAVGDPLTPDYAATENATRIPYKEAKGIPRIPSLPISWRDALPLLKSTEGFGIQADITWLGNLCNVNYFSGPSEAQINLVNINKYQVKPVWNVISKIKGTKEPHRSIIIGNHRDAWGFGAVDPSSGSAVLMELVRTLGVLLERGWRPKRTIIIASWDAEEYGAVGSTEWVEDHQSWLQEETIAYLNVDYAVSGKHFNAQASPLLNRLLYQVTDQVIDPHTSHSVYQVWKQDRSRSLQEQDFYFESSPHDNISPLPLTDPLGANSDYVAFFNHLGISSVSMGFRSEQYGVHHSIFDNIHWMEAFGDPTFEYHQTLTKIWGLMVLRLASDTILPMYPQDYVTEIVRYIGRLSAKQGCSSFPFISSALHSLAATSLHFDKKISHWNRQLSVKKHISKKLKRYISKSNERILQFERAFLDPQGVSADRSWFKHIIYGPDLNTGKPKEFPGLVEAIENDNAVYTKWVEERIGKLLLVAERTLRGQFDGDNYTEDEDEDEDVDVDEDDEVYAYYNKRSAHFCG</sequence>
<comment type="similarity">
    <text evidence="1">Belongs to the peptidase M28 family. M28B subfamily.</text>
</comment>
<dbReference type="Pfam" id="PF04389">
    <property type="entry name" value="Peptidase_M28"/>
    <property type="match status" value="1"/>
</dbReference>